<dbReference type="GO" id="GO:0016787">
    <property type="term" value="F:hydrolase activity"/>
    <property type="evidence" value="ECO:0007669"/>
    <property type="project" value="InterPro"/>
</dbReference>
<dbReference type="Gene3D" id="3.60.20.30">
    <property type="entry name" value="(Glycosyl)asparaginase"/>
    <property type="match status" value="1"/>
</dbReference>
<name>A0A9W9Y002_9EURO</name>
<feature type="compositionally biased region" description="Basic and acidic residues" evidence="3">
    <location>
        <begin position="282"/>
        <end position="291"/>
    </location>
</feature>
<dbReference type="GO" id="GO:0005737">
    <property type="term" value="C:cytoplasm"/>
    <property type="evidence" value="ECO:0007669"/>
    <property type="project" value="TreeGrafter"/>
</dbReference>
<dbReference type="AlphaFoldDB" id="A0A9W9Y002"/>
<comment type="caution">
    <text evidence="4">The sequence shown here is derived from an EMBL/GenBank/DDBJ whole genome shotgun (WGS) entry which is preliminary data.</text>
</comment>
<reference evidence="4" key="2">
    <citation type="journal article" date="2023" name="IMA Fungus">
        <title>Comparative genomic study of the Penicillium genus elucidates a diverse pangenome and 15 lateral gene transfer events.</title>
        <authorList>
            <person name="Petersen C."/>
            <person name="Sorensen T."/>
            <person name="Nielsen M.R."/>
            <person name="Sondergaard T.E."/>
            <person name="Sorensen J.L."/>
            <person name="Fitzpatrick D.A."/>
            <person name="Frisvad J.C."/>
            <person name="Nielsen K.L."/>
        </authorList>
    </citation>
    <scope>NUCLEOTIDE SEQUENCE</scope>
    <source>
        <strain evidence="4">IBT 29495</strain>
    </source>
</reference>
<feature type="site" description="Cleavage; by autolysis" evidence="2">
    <location>
        <begin position="195"/>
        <end position="196"/>
    </location>
</feature>
<dbReference type="PANTHER" id="PTHR10188">
    <property type="entry name" value="L-ASPARAGINASE"/>
    <property type="match status" value="1"/>
</dbReference>
<dbReference type="InterPro" id="IPR000246">
    <property type="entry name" value="Peptidase_T2"/>
</dbReference>
<proteinExistence type="predicted"/>
<evidence type="ECO:0000313" key="5">
    <source>
        <dbReference type="Proteomes" id="UP001149954"/>
    </source>
</evidence>
<dbReference type="EMBL" id="JAPWDS010000002">
    <property type="protein sequence ID" value="KAJ5513338.1"/>
    <property type="molecule type" value="Genomic_DNA"/>
</dbReference>
<organism evidence="4 5">
    <name type="scientific">Penicillium fimorum</name>
    <dbReference type="NCBI Taxonomy" id="1882269"/>
    <lineage>
        <taxon>Eukaryota</taxon>
        <taxon>Fungi</taxon>
        <taxon>Dikarya</taxon>
        <taxon>Ascomycota</taxon>
        <taxon>Pezizomycotina</taxon>
        <taxon>Eurotiomycetes</taxon>
        <taxon>Eurotiomycetidae</taxon>
        <taxon>Eurotiales</taxon>
        <taxon>Aspergillaceae</taxon>
        <taxon>Penicillium</taxon>
    </lineage>
</organism>
<evidence type="ECO:0000313" key="4">
    <source>
        <dbReference type="EMBL" id="KAJ5513338.1"/>
    </source>
</evidence>
<accession>A0A9W9Y002</accession>
<evidence type="ECO:0008006" key="6">
    <source>
        <dbReference type="Google" id="ProtNLM"/>
    </source>
</evidence>
<keyword evidence="5" id="KW-1185">Reference proteome</keyword>
<evidence type="ECO:0000256" key="1">
    <source>
        <dbReference type="PIRSR" id="PIRSR600246-1"/>
    </source>
</evidence>
<feature type="region of interest" description="Disordered" evidence="3">
    <location>
        <begin position="268"/>
        <end position="291"/>
    </location>
</feature>
<evidence type="ECO:0000256" key="2">
    <source>
        <dbReference type="PIRSR" id="PIRSR600246-3"/>
    </source>
</evidence>
<feature type="active site" description="Nucleophile" evidence="1">
    <location>
        <position position="196"/>
    </location>
</feature>
<dbReference type="InterPro" id="IPR029055">
    <property type="entry name" value="Ntn_hydrolases_N"/>
</dbReference>
<gene>
    <name evidence="4" type="ORF">N7463_002890</name>
</gene>
<dbReference type="PANTHER" id="PTHR10188:SF43">
    <property type="entry name" value="ASPARAGINASE (EUROFUNG)"/>
    <property type="match status" value="1"/>
</dbReference>
<sequence length="308" mass="33383">MAEPSSFKPILTLYGGDNLHGSRIPPDLYAACHTSLQSYLRSAHTLLRNGSTALDAAVHAICLLEDDPLFNCGRGSTFTKDGTIEMNASIMVTTMQPAARQAIKRGAGVTGVRNLRHPIRLAHEALIRMAAAGSPVDELGHMHTELVSPEVETLARDCGIEVCSDEWFFTQKRWDEHTAGLEGEKDKKEPVSLQETVGCACLDQWGNLVIATSSGGLTNKLPWKIGDTPTIGGGETVLEDSSAGGLLRDTGNWLGDCVSRSWRNQLTPNYSPLPGNGPSRQQDPKDGSDPRYCRSFTQYAKVDVYDGI</sequence>
<dbReference type="Proteomes" id="UP001149954">
    <property type="component" value="Unassembled WGS sequence"/>
</dbReference>
<evidence type="ECO:0000256" key="3">
    <source>
        <dbReference type="SAM" id="MobiDB-lite"/>
    </source>
</evidence>
<dbReference type="OrthoDB" id="2262349at2759"/>
<reference evidence="4" key="1">
    <citation type="submission" date="2022-12" db="EMBL/GenBank/DDBJ databases">
        <authorList>
            <person name="Petersen C."/>
        </authorList>
    </citation>
    <scope>NUCLEOTIDE SEQUENCE</scope>
    <source>
        <strain evidence="4">IBT 29495</strain>
    </source>
</reference>
<dbReference type="Pfam" id="PF01112">
    <property type="entry name" value="Asparaginase_2"/>
    <property type="match status" value="1"/>
</dbReference>
<protein>
    <recommendedName>
        <fullName evidence="6">Asparaginase</fullName>
    </recommendedName>
</protein>
<dbReference type="SUPFAM" id="SSF56235">
    <property type="entry name" value="N-terminal nucleophile aminohydrolases (Ntn hydrolases)"/>
    <property type="match status" value="1"/>
</dbReference>